<keyword evidence="2" id="KW-0472">Membrane</keyword>
<keyword evidence="2" id="KW-0812">Transmembrane</keyword>
<dbReference type="Proteomes" id="UP000283314">
    <property type="component" value="Unassembled WGS sequence"/>
</dbReference>
<evidence type="ECO:0000313" key="4">
    <source>
        <dbReference type="Proteomes" id="UP000283314"/>
    </source>
</evidence>
<evidence type="ECO:0000256" key="2">
    <source>
        <dbReference type="SAM" id="Phobius"/>
    </source>
</evidence>
<sequence>MIIVDKNKATMAGPDELIECEAMIFVEAVKRHFIKKHGENIGKEMFEMLLECSVMSDEEAEKRARENKNKMSREVKETKKEEPEYTPLRSSSYKNKPLKDYHIIAEKYRVLNGFKNVVIGVITGAVMLVNGWIEADSKAGQLLVALGMVILVTLMMHCTDEILNEQVD</sequence>
<accession>A0A415L4B7</accession>
<proteinExistence type="predicted"/>
<keyword evidence="2" id="KW-1133">Transmembrane helix</keyword>
<feature type="compositionally biased region" description="Basic and acidic residues" evidence="1">
    <location>
        <begin position="61"/>
        <end position="83"/>
    </location>
</feature>
<dbReference type="AlphaFoldDB" id="A0A415L4B7"/>
<gene>
    <name evidence="3" type="ORF">DW018_11660</name>
</gene>
<evidence type="ECO:0000256" key="1">
    <source>
        <dbReference type="SAM" id="MobiDB-lite"/>
    </source>
</evidence>
<dbReference type="EMBL" id="QROT01000009">
    <property type="protein sequence ID" value="RHL43285.1"/>
    <property type="molecule type" value="Genomic_DNA"/>
</dbReference>
<organism evidence="3 4">
    <name type="scientific">Eubacterium ventriosum</name>
    <dbReference type="NCBI Taxonomy" id="39496"/>
    <lineage>
        <taxon>Bacteria</taxon>
        <taxon>Bacillati</taxon>
        <taxon>Bacillota</taxon>
        <taxon>Clostridia</taxon>
        <taxon>Eubacteriales</taxon>
        <taxon>Eubacteriaceae</taxon>
        <taxon>Eubacterium</taxon>
    </lineage>
</organism>
<reference evidence="3 4" key="1">
    <citation type="submission" date="2018-08" db="EMBL/GenBank/DDBJ databases">
        <title>A genome reference for cultivated species of the human gut microbiota.</title>
        <authorList>
            <person name="Zou Y."/>
            <person name="Xue W."/>
            <person name="Luo G."/>
        </authorList>
    </citation>
    <scope>NUCLEOTIDE SEQUENCE [LARGE SCALE GENOMIC DNA]</scope>
    <source>
        <strain evidence="3 4">AF37-4</strain>
    </source>
</reference>
<feature type="transmembrane region" description="Helical" evidence="2">
    <location>
        <begin position="113"/>
        <end position="133"/>
    </location>
</feature>
<evidence type="ECO:0000313" key="3">
    <source>
        <dbReference type="EMBL" id="RHL43285.1"/>
    </source>
</evidence>
<comment type="caution">
    <text evidence="3">The sequence shown here is derived from an EMBL/GenBank/DDBJ whole genome shotgun (WGS) entry which is preliminary data.</text>
</comment>
<name>A0A415L4B7_9FIRM</name>
<feature type="transmembrane region" description="Helical" evidence="2">
    <location>
        <begin position="139"/>
        <end position="156"/>
    </location>
</feature>
<feature type="region of interest" description="Disordered" evidence="1">
    <location>
        <begin position="61"/>
        <end position="90"/>
    </location>
</feature>
<dbReference type="GeneID" id="66467898"/>
<dbReference type="RefSeq" id="WP_118380200.1">
    <property type="nucleotide sequence ID" value="NZ_CABJDQ010000009.1"/>
</dbReference>
<protein>
    <submittedName>
        <fullName evidence="3">Uncharacterized protein</fullName>
    </submittedName>
</protein>